<feature type="compositionally biased region" description="Basic and acidic residues" evidence="1">
    <location>
        <begin position="497"/>
        <end position="521"/>
    </location>
</feature>
<gene>
    <name evidence="3" type="ORF">E5333_08210</name>
</gene>
<reference evidence="3 4" key="1">
    <citation type="submission" date="2019-04" db="EMBL/GenBank/DDBJ databases">
        <title>Microbes associate with the intestines of laboratory mice.</title>
        <authorList>
            <person name="Navarre W."/>
            <person name="Wong E."/>
            <person name="Huang K."/>
            <person name="Tropini C."/>
            <person name="Ng K."/>
            <person name="Yu B."/>
        </authorList>
    </citation>
    <scope>NUCLEOTIDE SEQUENCE [LARGE SCALE GENOMIC DNA]</scope>
    <source>
        <strain evidence="3 4">NM06_A21</strain>
    </source>
</reference>
<dbReference type="AlphaFoldDB" id="A0A4S2FWK4"/>
<dbReference type="Pfam" id="PF03432">
    <property type="entry name" value="Relaxase"/>
    <property type="match status" value="1"/>
</dbReference>
<evidence type="ECO:0000313" key="4">
    <source>
        <dbReference type="Proteomes" id="UP000306630"/>
    </source>
</evidence>
<name>A0A4S2FWK4_9BACT</name>
<evidence type="ECO:0000256" key="1">
    <source>
        <dbReference type="SAM" id="MobiDB-lite"/>
    </source>
</evidence>
<sequence length="521" mass="60245">MIATILPGSSNFHAVGYNERKVSKGVARLIEILNFGSIGTFGKPTPDELVKYLQEYSSSNERIQKAQFHLAISCKGKEMSENELLDFAHKYLKEMGYMEPKQPILVYSHYDTSNTHLHIVTSRIDPNGRKINHDNERRRSQEVIDRILGTDRRKKVEKDFEAARQYTFSSFAQFKAVMSSMGYEVYEKDDTVYIKRGGRVQMKVPSGDFNALYKYGATDKTRARQLRSILMKYRDTCTDKEELKKELKSKLGVDIIFFGKKDAPYGYMLVDHSRKMVFHGARILAVNELLDFATPQERFDRIEAFIDDLFTLNPKITQGEIHDKLWRKHAYIKKGVIYYNGQTRQLKQFLADAIARNGRIKWIEDFNPMTEAERDVLCKTGKGTDPSFVSLSSHRYNHYTQALNMMGRIFADIKITDVRGKLSEEGFIIKQDGDNTFAINFSKRIIINLTEEGFDLSRLKRQYPEKQQPMKQQQHKQKKSPLSGVRKLKDAGGGSQSEKREWEVGYKGDYDRIDDGQSLKM</sequence>
<dbReference type="RefSeq" id="WP_135993318.1">
    <property type="nucleotide sequence ID" value="NZ_CAPYRA010000030.1"/>
</dbReference>
<evidence type="ECO:0000259" key="2">
    <source>
        <dbReference type="Pfam" id="PF03432"/>
    </source>
</evidence>
<dbReference type="EMBL" id="SRYD01000029">
    <property type="protein sequence ID" value="TGY73793.1"/>
    <property type="molecule type" value="Genomic_DNA"/>
</dbReference>
<accession>A0A4S2FWK4</accession>
<feature type="region of interest" description="Disordered" evidence="1">
    <location>
        <begin position="465"/>
        <end position="521"/>
    </location>
</feature>
<comment type="caution">
    <text evidence="3">The sequence shown here is derived from an EMBL/GenBank/DDBJ whole genome shotgun (WGS) entry which is preliminary data.</text>
</comment>
<protein>
    <submittedName>
        <fullName evidence="3">Mobilization protein</fullName>
    </submittedName>
</protein>
<evidence type="ECO:0000313" key="3">
    <source>
        <dbReference type="EMBL" id="TGY73793.1"/>
    </source>
</evidence>
<dbReference type="Proteomes" id="UP000306630">
    <property type="component" value="Unassembled WGS sequence"/>
</dbReference>
<dbReference type="InterPro" id="IPR005094">
    <property type="entry name" value="Endonuclease_MobA/VirD2"/>
</dbReference>
<proteinExistence type="predicted"/>
<organism evidence="3 4">
    <name type="scientific">Muribaculum intestinale</name>
    <dbReference type="NCBI Taxonomy" id="1796646"/>
    <lineage>
        <taxon>Bacteria</taxon>
        <taxon>Pseudomonadati</taxon>
        <taxon>Bacteroidota</taxon>
        <taxon>Bacteroidia</taxon>
        <taxon>Bacteroidales</taxon>
        <taxon>Muribaculaceae</taxon>
        <taxon>Muribaculum</taxon>
    </lineage>
</organism>
<feature type="domain" description="MobA/VirD2-like nuclease" evidence="2">
    <location>
        <begin position="44"/>
        <end position="147"/>
    </location>
</feature>